<keyword evidence="2" id="KW-1185">Reference proteome</keyword>
<sequence length="233" mass="27308">MAKKIVINIMFNNRNVPKGKTKKWIEARIKIFQNFTLRSLKNQTSQDFLCILRFDDQTGGIIKNALNKYPELPENIIFSPDTEANKKINNYIEGSDYFYLVRLDSDDMYHKTYIQQLHDYNPKPSTEVLINKGGYIFDINRSLLKETFRKSPPFYTLIYKTGEYKIGHRKKLVGGHPGAIKFKHEIINKKNYVITIHGHNKSSKFSHRNSNEIWNSRENVDNSLKAKILAEFM</sequence>
<dbReference type="Gene3D" id="3.90.550.10">
    <property type="entry name" value="Spore Coat Polysaccharide Biosynthesis Protein SpsA, Chain A"/>
    <property type="match status" value="1"/>
</dbReference>
<dbReference type="RefSeq" id="WP_071310973.1">
    <property type="nucleotide sequence ID" value="NZ_MLQR01000050.1"/>
</dbReference>
<organism evidence="1 2">
    <name type="scientific">Anaerobacillus alkalilacustris</name>
    <dbReference type="NCBI Taxonomy" id="393763"/>
    <lineage>
        <taxon>Bacteria</taxon>
        <taxon>Bacillati</taxon>
        <taxon>Bacillota</taxon>
        <taxon>Bacilli</taxon>
        <taxon>Bacillales</taxon>
        <taxon>Bacillaceae</taxon>
        <taxon>Anaerobacillus</taxon>
    </lineage>
</organism>
<dbReference type="AlphaFoldDB" id="A0A1S2LDS2"/>
<dbReference type="EMBL" id="MLQR01000050">
    <property type="protein sequence ID" value="OIJ10400.1"/>
    <property type="molecule type" value="Genomic_DNA"/>
</dbReference>
<dbReference type="Proteomes" id="UP000179524">
    <property type="component" value="Unassembled WGS sequence"/>
</dbReference>
<protein>
    <recommendedName>
        <fullName evidence="3">Glycosyltransferase 2-like domain-containing protein</fullName>
    </recommendedName>
</protein>
<evidence type="ECO:0000313" key="1">
    <source>
        <dbReference type="EMBL" id="OIJ10400.1"/>
    </source>
</evidence>
<comment type="caution">
    <text evidence="1">The sequence shown here is derived from an EMBL/GenBank/DDBJ whole genome shotgun (WGS) entry which is preliminary data.</text>
</comment>
<name>A0A1S2LDS2_9BACI</name>
<dbReference type="Pfam" id="PF11316">
    <property type="entry name" value="Rhamno_transf"/>
    <property type="match status" value="1"/>
</dbReference>
<dbReference type="InterPro" id="IPR029044">
    <property type="entry name" value="Nucleotide-diphossugar_trans"/>
</dbReference>
<proteinExistence type="predicted"/>
<dbReference type="OrthoDB" id="9771846at2"/>
<evidence type="ECO:0008006" key="3">
    <source>
        <dbReference type="Google" id="ProtNLM"/>
    </source>
</evidence>
<dbReference type="CDD" id="cd00761">
    <property type="entry name" value="Glyco_tranf_GTA_type"/>
    <property type="match status" value="1"/>
</dbReference>
<dbReference type="InterPro" id="IPR021466">
    <property type="entry name" value="Put_rhamnosyl_transferase"/>
</dbReference>
<accession>A0A1S2LDS2</accession>
<dbReference type="SUPFAM" id="SSF53448">
    <property type="entry name" value="Nucleotide-diphospho-sugar transferases"/>
    <property type="match status" value="1"/>
</dbReference>
<evidence type="ECO:0000313" key="2">
    <source>
        <dbReference type="Proteomes" id="UP000179524"/>
    </source>
</evidence>
<reference evidence="1 2" key="1">
    <citation type="submission" date="2016-10" db="EMBL/GenBank/DDBJ databases">
        <title>Draft genome sequences of four alkaliphilic bacteria belonging to the Anaerobacillus genus.</title>
        <authorList>
            <person name="Bassil N.M."/>
            <person name="Lloyd J.R."/>
        </authorList>
    </citation>
    <scope>NUCLEOTIDE SEQUENCE [LARGE SCALE GENOMIC DNA]</scope>
    <source>
        <strain evidence="1 2">DSM 18345</strain>
    </source>
</reference>
<gene>
    <name evidence="1" type="ORF">BKP37_17825</name>
</gene>